<proteinExistence type="inferred from homology"/>
<reference evidence="6" key="1">
    <citation type="journal article" date="2023" name="Mol. Phylogenet. Evol.">
        <title>Genome-scale phylogeny and comparative genomics of the fungal order Sordariales.</title>
        <authorList>
            <person name="Hensen N."/>
            <person name="Bonometti L."/>
            <person name="Westerberg I."/>
            <person name="Brannstrom I.O."/>
            <person name="Guillou S."/>
            <person name="Cros-Aarteil S."/>
            <person name="Calhoun S."/>
            <person name="Haridas S."/>
            <person name="Kuo A."/>
            <person name="Mondo S."/>
            <person name="Pangilinan J."/>
            <person name="Riley R."/>
            <person name="LaButti K."/>
            <person name="Andreopoulos B."/>
            <person name="Lipzen A."/>
            <person name="Chen C."/>
            <person name="Yan M."/>
            <person name="Daum C."/>
            <person name="Ng V."/>
            <person name="Clum A."/>
            <person name="Steindorff A."/>
            <person name="Ohm R.A."/>
            <person name="Martin F."/>
            <person name="Silar P."/>
            <person name="Natvig D.O."/>
            <person name="Lalanne C."/>
            <person name="Gautier V."/>
            <person name="Ament-Velasquez S.L."/>
            <person name="Kruys A."/>
            <person name="Hutchinson M.I."/>
            <person name="Powell A.J."/>
            <person name="Barry K."/>
            <person name="Miller A.N."/>
            <person name="Grigoriev I.V."/>
            <person name="Debuchy R."/>
            <person name="Gladieux P."/>
            <person name="Hiltunen Thoren M."/>
            <person name="Johannesson H."/>
        </authorList>
    </citation>
    <scope>NUCLEOTIDE SEQUENCE</scope>
    <source>
        <strain evidence="6">CBS 103.79</strain>
    </source>
</reference>
<accession>A0AAN6MNS0</accession>
<dbReference type="Proteomes" id="UP001303889">
    <property type="component" value="Unassembled WGS sequence"/>
</dbReference>
<feature type="region of interest" description="Disordered" evidence="5">
    <location>
        <begin position="1"/>
        <end position="20"/>
    </location>
</feature>
<comment type="caution">
    <text evidence="6">The sequence shown here is derived from an EMBL/GenBank/DDBJ whole genome shotgun (WGS) entry which is preliminary data.</text>
</comment>
<gene>
    <name evidence="6" type="ORF">C8A05DRAFT_13785</name>
</gene>
<comment type="similarity">
    <text evidence="4">Belongs to the copper transporter (Ctr) (TC 1.A.56) family. SLC31A subfamily.</text>
</comment>
<evidence type="ECO:0000256" key="5">
    <source>
        <dbReference type="SAM" id="MobiDB-lite"/>
    </source>
</evidence>
<dbReference type="AlphaFoldDB" id="A0AAN6MNS0"/>
<feature type="transmembrane region" description="Helical" evidence="4">
    <location>
        <begin position="143"/>
        <end position="160"/>
    </location>
</feature>
<sequence>MDHSGHDHHHMDHSSHGGMDHGDMGGGHKCNMNMLFTWDTTDLCIVFRQWHITSNVSLVVSLAAIVAICAGYEALREGTRRYEAMLSKRIDTAPRKFPRSPSPSPSPRASEDTVTETAPFLALGRRAGQNREQVTRRAHVTKAVLYGIQNFYAFMIMLIFMTYNGWVMIAVSLGAGLGYLVFGGSTAVTKETACH</sequence>
<feature type="region of interest" description="Disordered" evidence="5">
    <location>
        <begin position="93"/>
        <end position="113"/>
    </location>
</feature>
<keyword evidence="4" id="KW-0186">Copper</keyword>
<keyword evidence="2 4" id="KW-1133">Transmembrane helix</keyword>
<dbReference type="GO" id="GO:0016020">
    <property type="term" value="C:membrane"/>
    <property type="evidence" value="ECO:0007669"/>
    <property type="project" value="UniProtKB-SubCell"/>
</dbReference>
<keyword evidence="1 4" id="KW-0812">Transmembrane</keyword>
<evidence type="ECO:0000256" key="2">
    <source>
        <dbReference type="ARBA" id="ARBA00022989"/>
    </source>
</evidence>
<dbReference type="Pfam" id="PF04145">
    <property type="entry name" value="Ctr"/>
    <property type="match status" value="1"/>
</dbReference>
<keyword evidence="4" id="KW-0813">Transport</keyword>
<evidence type="ECO:0000256" key="3">
    <source>
        <dbReference type="ARBA" id="ARBA00023136"/>
    </source>
</evidence>
<evidence type="ECO:0000256" key="1">
    <source>
        <dbReference type="ARBA" id="ARBA00022692"/>
    </source>
</evidence>
<keyword evidence="4" id="KW-0406">Ion transport</keyword>
<evidence type="ECO:0000313" key="7">
    <source>
        <dbReference type="Proteomes" id="UP001303889"/>
    </source>
</evidence>
<evidence type="ECO:0000313" key="6">
    <source>
        <dbReference type="EMBL" id="KAK3904312.1"/>
    </source>
</evidence>
<dbReference type="PANTHER" id="PTHR12483">
    <property type="entry name" value="SOLUTE CARRIER FAMILY 31 COPPER TRANSPORTERS"/>
    <property type="match status" value="1"/>
</dbReference>
<keyword evidence="7" id="KW-1185">Reference proteome</keyword>
<feature type="transmembrane region" description="Helical" evidence="4">
    <location>
        <begin position="166"/>
        <end position="188"/>
    </location>
</feature>
<dbReference type="PANTHER" id="PTHR12483:SF115">
    <property type="entry name" value="COPPER TRANSPORT PROTEIN"/>
    <property type="match status" value="1"/>
</dbReference>
<reference evidence="6" key="2">
    <citation type="submission" date="2023-05" db="EMBL/GenBank/DDBJ databases">
        <authorList>
            <consortium name="Lawrence Berkeley National Laboratory"/>
            <person name="Steindorff A."/>
            <person name="Hensen N."/>
            <person name="Bonometti L."/>
            <person name="Westerberg I."/>
            <person name="Brannstrom I.O."/>
            <person name="Guillou S."/>
            <person name="Cros-Aarteil S."/>
            <person name="Calhoun S."/>
            <person name="Haridas S."/>
            <person name="Kuo A."/>
            <person name="Mondo S."/>
            <person name="Pangilinan J."/>
            <person name="Riley R."/>
            <person name="Labutti K."/>
            <person name="Andreopoulos B."/>
            <person name="Lipzen A."/>
            <person name="Chen C."/>
            <person name="Yanf M."/>
            <person name="Daum C."/>
            <person name="Ng V."/>
            <person name="Clum A."/>
            <person name="Ohm R."/>
            <person name="Martin F."/>
            <person name="Silar P."/>
            <person name="Natvig D."/>
            <person name="Lalanne C."/>
            <person name="Gautier V."/>
            <person name="Ament-Velasquez S.L."/>
            <person name="Kruys A."/>
            <person name="Hutchinson M.I."/>
            <person name="Powell A.J."/>
            <person name="Barry K."/>
            <person name="Miller A.N."/>
            <person name="Grigoriev I.V."/>
            <person name="Debuchy R."/>
            <person name="Gladieux P."/>
            <person name="Thoren M.H."/>
            <person name="Johannesson H."/>
        </authorList>
    </citation>
    <scope>NUCLEOTIDE SEQUENCE</scope>
    <source>
        <strain evidence="6">CBS 103.79</strain>
    </source>
</reference>
<name>A0AAN6MNS0_9PEZI</name>
<organism evidence="6 7">
    <name type="scientific">Staphylotrichum tortipilum</name>
    <dbReference type="NCBI Taxonomy" id="2831512"/>
    <lineage>
        <taxon>Eukaryota</taxon>
        <taxon>Fungi</taxon>
        <taxon>Dikarya</taxon>
        <taxon>Ascomycota</taxon>
        <taxon>Pezizomycotina</taxon>
        <taxon>Sordariomycetes</taxon>
        <taxon>Sordariomycetidae</taxon>
        <taxon>Sordariales</taxon>
        <taxon>Chaetomiaceae</taxon>
        <taxon>Staphylotrichum</taxon>
    </lineage>
</organism>
<protein>
    <recommendedName>
        <fullName evidence="4">Copper transport protein</fullName>
    </recommendedName>
</protein>
<comment type="subcellular location">
    <subcellularLocation>
        <location evidence="4">Membrane</location>
        <topology evidence="4">Multi-pass membrane protein</topology>
    </subcellularLocation>
</comment>
<dbReference type="EMBL" id="MU855403">
    <property type="protein sequence ID" value="KAK3904312.1"/>
    <property type="molecule type" value="Genomic_DNA"/>
</dbReference>
<dbReference type="GO" id="GO:0005375">
    <property type="term" value="F:copper ion transmembrane transporter activity"/>
    <property type="evidence" value="ECO:0007669"/>
    <property type="project" value="UniProtKB-UniRule"/>
</dbReference>
<evidence type="ECO:0000256" key="4">
    <source>
        <dbReference type="RuleBase" id="RU367022"/>
    </source>
</evidence>
<keyword evidence="3 4" id="KW-0472">Membrane</keyword>
<dbReference type="InterPro" id="IPR007274">
    <property type="entry name" value="Cop_transporter"/>
</dbReference>
<feature type="transmembrane region" description="Helical" evidence="4">
    <location>
        <begin position="56"/>
        <end position="75"/>
    </location>
</feature>
<keyword evidence="4" id="KW-0187">Copper transport</keyword>